<dbReference type="Gene3D" id="1.10.10.10">
    <property type="entry name" value="Winged helix-like DNA-binding domain superfamily/Winged helix DNA-binding domain"/>
    <property type="match status" value="1"/>
</dbReference>
<dbReference type="InterPro" id="IPR036388">
    <property type="entry name" value="WH-like_DNA-bd_sf"/>
</dbReference>
<dbReference type="OrthoDB" id="9812490at2"/>
<dbReference type="SUPFAM" id="SSF52172">
    <property type="entry name" value="CheY-like"/>
    <property type="match status" value="1"/>
</dbReference>
<evidence type="ECO:0000313" key="10">
    <source>
        <dbReference type="EMBL" id="RDI76208.1"/>
    </source>
</evidence>
<protein>
    <submittedName>
        <fullName evidence="10">Response regulators consisting of a CheY-like receiver domain and a winged-helix DNA-binding domain</fullName>
    </submittedName>
</protein>
<dbReference type="SMART" id="SM00448">
    <property type="entry name" value="REC"/>
    <property type="match status" value="1"/>
</dbReference>
<dbReference type="CDD" id="cd19935">
    <property type="entry name" value="REC_OmpR_CusR-like"/>
    <property type="match status" value="1"/>
</dbReference>
<evidence type="ECO:0000259" key="9">
    <source>
        <dbReference type="PROSITE" id="PS51755"/>
    </source>
</evidence>
<dbReference type="InterPro" id="IPR016032">
    <property type="entry name" value="Sig_transdc_resp-reg_C-effctor"/>
</dbReference>
<reference evidence="10 11" key="1">
    <citation type="submission" date="2018-07" db="EMBL/GenBank/DDBJ databases">
        <title>High-quality-draft genome sequence of Gaiella occulta.</title>
        <authorList>
            <person name="Severino R."/>
            <person name="Froufe H.J.C."/>
            <person name="Rainey F.A."/>
            <person name="Barroso C."/>
            <person name="Albuquerque L."/>
            <person name="Lobo-Da-Cunha A."/>
            <person name="Da Costa M.S."/>
            <person name="Egas C."/>
        </authorList>
    </citation>
    <scope>NUCLEOTIDE SEQUENCE [LARGE SCALE GENOMIC DNA]</scope>
    <source>
        <strain evidence="10 11">F2-233</strain>
    </source>
</reference>
<evidence type="ECO:0000256" key="6">
    <source>
        <dbReference type="PROSITE-ProRule" id="PRU00169"/>
    </source>
</evidence>
<evidence type="ECO:0000256" key="2">
    <source>
        <dbReference type="ARBA" id="ARBA00023012"/>
    </source>
</evidence>
<evidence type="ECO:0000256" key="1">
    <source>
        <dbReference type="ARBA" id="ARBA00022553"/>
    </source>
</evidence>
<feature type="domain" description="Response regulatory" evidence="8">
    <location>
        <begin position="2"/>
        <end position="116"/>
    </location>
</feature>
<dbReference type="AlphaFoldDB" id="A0A7M2Z1B6"/>
<dbReference type="CDD" id="cd00383">
    <property type="entry name" value="trans_reg_C"/>
    <property type="match status" value="1"/>
</dbReference>
<dbReference type="InterPro" id="IPR039420">
    <property type="entry name" value="WalR-like"/>
</dbReference>
<dbReference type="SUPFAM" id="SSF46894">
    <property type="entry name" value="C-terminal effector domain of the bipartite response regulators"/>
    <property type="match status" value="1"/>
</dbReference>
<comment type="caution">
    <text evidence="10">The sequence shown here is derived from an EMBL/GenBank/DDBJ whole genome shotgun (WGS) entry which is preliminary data.</text>
</comment>
<evidence type="ECO:0000256" key="4">
    <source>
        <dbReference type="ARBA" id="ARBA00023125"/>
    </source>
</evidence>
<dbReference type="Pfam" id="PF00072">
    <property type="entry name" value="Response_reg"/>
    <property type="match status" value="1"/>
</dbReference>
<dbReference type="RefSeq" id="WP_114795038.1">
    <property type="nucleotide sequence ID" value="NZ_QQZY01000001.1"/>
</dbReference>
<evidence type="ECO:0000313" key="11">
    <source>
        <dbReference type="Proteomes" id="UP000254134"/>
    </source>
</evidence>
<keyword evidence="11" id="KW-1185">Reference proteome</keyword>
<dbReference type="GO" id="GO:0005829">
    <property type="term" value="C:cytosol"/>
    <property type="evidence" value="ECO:0007669"/>
    <property type="project" value="TreeGrafter"/>
</dbReference>
<gene>
    <name evidence="10" type="ORF">Gocc_0627</name>
</gene>
<dbReference type="PROSITE" id="PS50110">
    <property type="entry name" value="RESPONSE_REGULATORY"/>
    <property type="match status" value="1"/>
</dbReference>
<dbReference type="GO" id="GO:0006355">
    <property type="term" value="P:regulation of DNA-templated transcription"/>
    <property type="evidence" value="ECO:0007669"/>
    <property type="project" value="InterPro"/>
</dbReference>
<organism evidence="10 11">
    <name type="scientific">Gaiella occulta</name>
    <dbReference type="NCBI Taxonomy" id="1002870"/>
    <lineage>
        <taxon>Bacteria</taxon>
        <taxon>Bacillati</taxon>
        <taxon>Actinomycetota</taxon>
        <taxon>Thermoleophilia</taxon>
        <taxon>Gaiellales</taxon>
        <taxon>Gaiellaceae</taxon>
        <taxon>Gaiella</taxon>
    </lineage>
</organism>
<dbReference type="Gene3D" id="6.10.250.690">
    <property type="match status" value="1"/>
</dbReference>
<keyword evidence="4 7" id="KW-0238">DNA-binding</keyword>
<keyword evidence="3" id="KW-0805">Transcription regulation</keyword>
<dbReference type="PANTHER" id="PTHR48111:SF28">
    <property type="entry name" value="TRANSCRIPTIONAL REGULATORY PROTEIN TCRX-RELATED"/>
    <property type="match status" value="1"/>
</dbReference>
<dbReference type="Pfam" id="PF00486">
    <property type="entry name" value="Trans_reg_C"/>
    <property type="match status" value="1"/>
</dbReference>
<accession>A0A7M2Z1B6</accession>
<reference evidence="11" key="2">
    <citation type="journal article" date="2019" name="MicrobiologyOpen">
        <title>High-quality draft genome sequence of Gaiella occulta isolated from a 150 meter deep mineral water borehole and comparison with the genome sequences of other deep-branching lineages of the phylum Actinobacteria.</title>
        <authorList>
            <person name="Severino R."/>
            <person name="Froufe H.J.C."/>
            <person name="Barroso C."/>
            <person name="Albuquerque L."/>
            <person name="Lobo-da-Cunha A."/>
            <person name="da Costa M.S."/>
            <person name="Egas C."/>
        </authorList>
    </citation>
    <scope>NUCLEOTIDE SEQUENCE [LARGE SCALE GENOMIC DNA]</scope>
    <source>
        <strain evidence="11">F2-233</strain>
    </source>
</reference>
<evidence type="ECO:0000256" key="7">
    <source>
        <dbReference type="PROSITE-ProRule" id="PRU01091"/>
    </source>
</evidence>
<evidence type="ECO:0000259" key="8">
    <source>
        <dbReference type="PROSITE" id="PS50110"/>
    </source>
</evidence>
<dbReference type="PROSITE" id="PS51755">
    <property type="entry name" value="OMPR_PHOB"/>
    <property type="match status" value="1"/>
</dbReference>
<dbReference type="InterPro" id="IPR001867">
    <property type="entry name" value="OmpR/PhoB-type_DNA-bd"/>
</dbReference>
<keyword evidence="2" id="KW-0902">Two-component regulatory system</keyword>
<dbReference type="FunFam" id="1.10.10.10:FF:000005">
    <property type="entry name" value="Two-component system response regulator"/>
    <property type="match status" value="1"/>
</dbReference>
<dbReference type="GO" id="GO:0000976">
    <property type="term" value="F:transcription cis-regulatory region binding"/>
    <property type="evidence" value="ECO:0007669"/>
    <property type="project" value="TreeGrafter"/>
</dbReference>
<dbReference type="EMBL" id="QQZY01000001">
    <property type="protein sequence ID" value="RDI76208.1"/>
    <property type="molecule type" value="Genomic_DNA"/>
</dbReference>
<name>A0A7M2Z1B6_9ACTN</name>
<dbReference type="GO" id="GO:0000156">
    <property type="term" value="F:phosphorelay response regulator activity"/>
    <property type="evidence" value="ECO:0007669"/>
    <property type="project" value="TreeGrafter"/>
</dbReference>
<proteinExistence type="predicted"/>
<dbReference type="Proteomes" id="UP000254134">
    <property type="component" value="Unassembled WGS sequence"/>
</dbReference>
<dbReference type="Gene3D" id="3.40.50.2300">
    <property type="match status" value="1"/>
</dbReference>
<dbReference type="InterPro" id="IPR011006">
    <property type="entry name" value="CheY-like_superfamily"/>
</dbReference>
<feature type="domain" description="OmpR/PhoB-type" evidence="9">
    <location>
        <begin position="124"/>
        <end position="222"/>
    </location>
</feature>
<sequence length="228" mass="25875">MRALIVEDDVKMAGLIRRGLLEEGYAADVAARGEDAIWMASATEYDAIVLDVMLPGIDGFEVCRRLRQAGVWSPVLMLTARDAVEDRIAGLDTGADDYLTKPFAFAELLARLRALARRGPVEQPPVIEVGDLRLDPRSHQVWRGEKEIDLSQKEFALLEILMRRPGQVVSRFDLLEHAWDYSYENRSNIIDVYVRYLREKIDRPFRVRSIETVRGAGYRLRADGGRSA</sequence>
<dbReference type="PANTHER" id="PTHR48111">
    <property type="entry name" value="REGULATOR OF RPOS"/>
    <property type="match status" value="1"/>
</dbReference>
<dbReference type="GO" id="GO:0032993">
    <property type="term" value="C:protein-DNA complex"/>
    <property type="evidence" value="ECO:0007669"/>
    <property type="project" value="TreeGrafter"/>
</dbReference>
<evidence type="ECO:0000256" key="5">
    <source>
        <dbReference type="ARBA" id="ARBA00023163"/>
    </source>
</evidence>
<keyword evidence="5" id="KW-0804">Transcription</keyword>
<evidence type="ECO:0000256" key="3">
    <source>
        <dbReference type="ARBA" id="ARBA00023015"/>
    </source>
</evidence>
<feature type="modified residue" description="4-aspartylphosphate" evidence="6">
    <location>
        <position position="51"/>
    </location>
</feature>
<dbReference type="InterPro" id="IPR001789">
    <property type="entry name" value="Sig_transdc_resp-reg_receiver"/>
</dbReference>
<dbReference type="SMART" id="SM00862">
    <property type="entry name" value="Trans_reg_C"/>
    <property type="match status" value="1"/>
</dbReference>
<keyword evidence="1 6" id="KW-0597">Phosphoprotein</keyword>
<dbReference type="FunFam" id="3.40.50.2300:FF:000001">
    <property type="entry name" value="DNA-binding response regulator PhoB"/>
    <property type="match status" value="1"/>
</dbReference>
<feature type="DNA-binding region" description="OmpR/PhoB-type" evidence="7">
    <location>
        <begin position="124"/>
        <end position="222"/>
    </location>
</feature>